<dbReference type="Proteomes" id="UP000094828">
    <property type="component" value="Unassembled WGS sequence"/>
</dbReference>
<protein>
    <submittedName>
        <fullName evidence="2">Uncharacterized protein</fullName>
    </submittedName>
</protein>
<evidence type="ECO:0000313" key="2">
    <source>
        <dbReference type="EMBL" id="ODA31917.1"/>
    </source>
</evidence>
<feature type="transmembrane region" description="Helical" evidence="1">
    <location>
        <begin position="58"/>
        <end position="82"/>
    </location>
</feature>
<accession>A0A1C3EF86</accession>
<reference evidence="2 3" key="1">
    <citation type="submission" date="2016-05" db="EMBL/GenBank/DDBJ databases">
        <title>Genomic and physiological characterization of Planctopirus sp. isolated from fresh water lake.</title>
        <authorList>
            <person name="Subhash Y."/>
            <person name="Ramana C."/>
        </authorList>
    </citation>
    <scope>NUCLEOTIDE SEQUENCE [LARGE SCALE GENOMIC DNA]</scope>
    <source>
        <strain evidence="2 3">JC280</strain>
    </source>
</reference>
<keyword evidence="1" id="KW-1133">Transmembrane helix</keyword>
<feature type="transmembrane region" description="Helical" evidence="1">
    <location>
        <begin position="94"/>
        <end position="121"/>
    </location>
</feature>
<gene>
    <name evidence="2" type="ORF">A6X21_21835</name>
</gene>
<evidence type="ECO:0000313" key="3">
    <source>
        <dbReference type="Proteomes" id="UP000094828"/>
    </source>
</evidence>
<name>A0A1C3EF86_9PLAN</name>
<dbReference type="RefSeq" id="WP_068847696.1">
    <property type="nucleotide sequence ID" value="NZ_LYDR01000072.1"/>
</dbReference>
<proteinExistence type="predicted"/>
<dbReference type="AlphaFoldDB" id="A0A1C3EF86"/>
<keyword evidence="1" id="KW-0472">Membrane</keyword>
<organism evidence="2 3">
    <name type="scientific">Planctopirus hydrillae</name>
    <dbReference type="NCBI Taxonomy" id="1841610"/>
    <lineage>
        <taxon>Bacteria</taxon>
        <taxon>Pseudomonadati</taxon>
        <taxon>Planctomycetota</taxon>
        <taxon>Planctomycetia</taxon>
        <taxon>Planctomycetales</taxon>
        <taxon>Planctomycetaceae</taxon>
        <taxon>Planctopirus</taxon>
    </lineage>
</organism>
<dbReference type="STRING" id="1841610.A6X21_21835"/>
<keyword evidence="1" id="KW-0812">Transmembrane</keyword>
<evidence type="ECO:0000256" key="1">
    <source>
        <dbReference type="SAM" id="Phobius"/>
    </source>
</evidence>
<sequence>MFKILFYQEALRNTLWIGPVVGTIHLLPSSGFLLFTAWQVKDMGASQFLTFLRTSPSFGLTLGYMSLVFACAAALVICRFCFKNHPWSSLLVTYWSMAILMVLMIQAPCCIIFPLDVFLFLRVRECYLAARELIDLGFDLRNLPDY</sequence>
<dbReference type="EMBL" id="LYDR01000072">
    <property type="protein sequence ID" value="ODA31917.1"/>
    <property type="molecule type" value="Genomic_DNA"/>
</dbReference>
<feature type="transmembrane region" description="Helical" evidence="1">
    <location>
        <begin position="15"/>
        <end position="38"/>
    </location>
</feature>
<keyword evidence="3" id="KW-1185">Reference proteome</keyword>
<comment type="caution">
    <text evidence="2">The sequence shown here is derived from an EMBL/GenBank/DDBJ whole genome shotgun (WGS) entry which is preliminary data.</text>
</comment>